<comment type="caution">
    <text evidence="3">The sequence shown here is derived from an EMBL/GenBank/DDBJ whole genome shotgun (WGS) entry which is preliminary data.</text>
</comment>
<dbReference type="GO" id="GO:0003677">
    <property type="term" value="F:DNA binding"/>
    <property type="evidence" value="ECO:0007669"/>
    <property type="project" value="UniProtKB-KW"/>
</dbReference>
<proteinExistence type="predicted"/>
<dbReference type="PROSITE" id="PS50977">
    <property type="entry name" value="HTH_TETR_2"/>
    <property type="match status" value="1"/>
</dbReference>
<name>A0A644Y9Z0_9ZZZZ</name>
<dbReference type="AlphaFoldDB" id="A0A644Y9Z0"/>
<dbReference type="PRINTS" id="PR00455">
    <property type="entry name" value="HTHTETR"/>
</dbReference>
<dbReference type="EMBL" id="VSSQ01003920">
    <property type="protein sequence ID" value="MPM22934.1"/>
    <property type="molecule type" value="Genomic_DNA"/>
</dbReference>
<dbReference type="SUPFAM" id="SSF48498">
    <property type="entry name" value="Tetracyclin repressor-like, C-terminal domain"/>
    <property type="match status" value="1"/>
</dbReference>
<dbReference type="Gene3D" id="1.10.357.10">
    <property type="entry name" value="Tetracycline Repressor, domain 2"/>
    <property type="match status" value="1"/>
</dbReference>
<reference evidence="3" key="1">
    <citation type="submission" date="2019-08" db="EMBL/GenBank/DDBJ databases">
        <authorList>
            <person name="Kucharzyk K."/>
            <person name="Murdoch R.W."/>
            <person name="Higgins S."/>
            <person name="Loffler F."/>
        </authorList>
    </citation>
    <scope>NUCLEOTIDE SEQUENCE</scope>
</reference>
<feature type="domain" description="HTH tetR-type" evidence="2">
    <location>
        <begin position="1"/>
        <end position="61"/>
    </location>
</feature>
<dbReference type="InterPro" id="IPR001647">
    <property type="entry name" value="HTH_TetR"/>
</dbReference>
<dbReference type="PANTHER" id="PTHR43479">
    <property type="entry name" value="ACREF/ENVCD OPERON REPRESSOR-RELATED"/>
    <property type="match status" value="1"/>
</dbReference>
<accession>A0A644Y9Z0</accession>
<sequence length="206" mass="24614">MDQKKKIIENSLEMFFQKGCKVVTMDDIAKENGVSKRTLYELFTDKSHLLEECLRHLYNRMTEHVSNYKGQYDNVIDAMFRMHNEHSDNLMDLNKKFFEELKRYYYVVYKKAIVYFLEFHRSMSHDFLVRGQNEGLIRDDINKELVTKVLIEISNVMENAEFFSLKEYSRKELFREVVLSYVRGLCTDKGIEMIDNNLAELNKQGK</sequence>
<evidence type="ECO:0000313" key="3">
    <source>
        <dbReference type="EMBL" id="MPM22934.1"/>
    </source>
</evidence>
<dbReference type="InterPro" id="IPR050624">
    <property type="entry name" value="HTH-type_Tx_Regulator"/>
</dbReference>
<evidence type="ECO:0000256" key="1">
    <source>
        <dbReference type="ARBA" id="ARBA00023125"/>
    </source>
</evidence>
<dbReference type="Gene3D" id="1.10.10.60">
    <property type="entry name" value="Homeodomain-like"/>
    <property type="match status" value="1"/>
</dbReference>
<protein>
    <submittedName>
        <fullName evidence="3">HTH-type transcriptional regulator BetI</fullName>
    </submittedName>
</protein>
<keyword evidence="1" id="KW-0238">DNA-binding</keyword>
<dbReference type="PANTHER" id="PTHR43479:SF11">
    <property type="entry name" value="ACREF_ENVCD OPERON REPRESSOR-RELATED"/>
    <property type="match status" value="1"/>
</dbReference>
<dbReference type="InterPro" id="IPR036271">
    <property type="entry name" value="Tet_transcr_reg_TetR-rel_C_sf"/>
</dbReference>
<evidence type="ECO:0000259" key="2">
    <source>
        <dbReference type="PROSITE" id="PS50977"/>
    </source>
</evidence>
<dbReference type="SUPFAM" id="SSF46689">
    <property type="entry name" value="Homeodomain-like"/>
    <property type="match status" value="1"/>
</dbReference>
<organism evidence="3">
    <name type="scientific">bioreactor metagenome</name>
    <dbReference type="NCBI Taxonomy" id="1076179"/>
    <lineage>
        <taxon>unclassified sequences</taxon>
        <taxon>metagenomes</taxon>
        <taxon>ecological metagenomes</taxon>
    </lineage>
</organism>
<dbReference type="Pfam" id="PF00440">
    <property type="entry name" value="TetR_N"/>
    <property type="match status" value="1"/>
</dbReference>
<gene>
    <name evidence="3" type="primary">betI_18</name>
    <name evidence="3" type="ORF">SDC9_69394</name>
</gene>
<dbReference type="InterPro" id="IPR009057">
    <property type="entry name" value="Homeodomain-like_sf"/>
</dbReference>